<protein>
    <submittedName>
        <fullName evidence="5">Nuclear pore complex protein Nup93-like protein</fullName>
    </submittedName>
</protein>
<dbReference type="InterPro" id="IPR007231">
    <property type="entry name" value="Nucleoporin_int_Nup93/Nic96"/>
</dbReference>
<comment type="subcellular location">
    <subcellularLocation>
        <location evidence="1">Nucleus</location>
        <location evidence="1">Nuclear pore complex</location>
    </subcellularLocation>
</comment>
<dbReference type="PANTHER" id="PTHR11225">
    <property type="entry name" value="NUCLEAR PORE COMPLEX PROTEIN NUP93 NUCLEOPORIN NUP93 DEAD EYE PROTEIN"/>
    <property type="match status" value="1"/>
</dbReference>
<evidence type="ECO:0000256" key="4">
    <source>
        <dbReference type="ARBA" id="ARBA00023242"/>
    </source>
</evidence>
<sequence>MEGTAFEELLFKAQQLTAEIDGVSHLPRIERNLKQLSEAGQELWSRTAFHRQRETSDVRASVLLGSKGYDLQKVSQGLESLSTTKKATAVEASKDSDIQGLLRQERENAILSVIEEVKNSTFESVEKKCWQHIISDWEEYKVKIMNAITGSQRDLENSFSTPVKPKSMLRVEDHSQKLIFEHKAAIDESSLNISPDLLSQLENDIESVISQIATGSKNVFLLEVAFKLLSNSKNSRDLSLLNKHLSVVVPEKRGVSVKRDNLETLALKLAENYCANDQLINKEVVGTLYLLLDLMIFFDYYHNCLYNDALD</sequence>
<dbReference type="EMBL" id="NCKV01000693">
    <property type="protein sequence ID" value="RWS29976.1"/>
    <property type="molecule type" value="Genomic_DNA"/>
</dbReference>
<keyword evidence="3" id="KW-0653">Protein transport</keyword>
<keyword evidence="6" id="KW-1185">Reference proteome</keyword>
<dbReference type="PANTHER" id="PTHR11225:SF4">
    <property type="entry name" value="NUCLEAR PORE COMPLEX PROTEIN NUP93"/>
    <property type="match status" value="1"/>
</dbReference>
<keyword evidence="4" id="KW-0539">Nucleus</keyword>
<name>A0A443SR05_9ACAR</name>
<accession>A0A443SR05</accession>
<organism evidence="5 6">
    <name type="scientific">Leptotrombidium deliense</name>
    <dbReference type="NCBI Taxonomy" id="299467"/>
    <lineage>
        <taxon>Eukaryota</taxon>
        <taxon>Metazoa</taxon>
        <taxon>Ecdysozoa</taxon>
        <taxon>Arthropoda</taxon>
        <taxon>Chelicerata</taxon>
        <taxon>Arachnida</taxon>
        <taxon>Acari</taxon>
        <taxon>Acariformes</taxon>
        <taxon>Trombidiformes</taxon>
        <taxon>Prostigmata</taxon>
        <taxon>Anystina</taxon>
        <taxon>Parasitengona</taxon>
        <taxon>Trombiculoidea</taxon>
        <taxon>Trombiculidae</taxon>
        <taxon>Leptotrombidium</taxon>
    </lineage>
</organism>
<evidence type="ECO:0000256" key="3">
    <source>
        <dbReference type="ARBA" id="ARBA00023132"/>
    </source>
</evidence>
<gene>
    <name evidence="5" type="ORF">B4U80_10047</name>
</gene>
<dbReference type="GO" id="GO:0017056">
    <property type="term" value="F:structural constituent of nuclear pore"/>
    <property type="evidence" value="ECO:0007669"/>
    <property type="project" value="InterPro"/>
</dbReference>
<dbReference type="Proteomes" id="UP000288716">
    <property type="component" value="Unassembled WGS sequence"/>
</dbReference>
<dbReference type="OrthoDB" id="1918363at2759"/>
<keyword evidence="3" id="KW-0811">Translocation</keyword>
<keyword evidence="3" id="KW-0509">mRNA transport</keyword>
<keyword evidence="3" id="KW-0813">Transport</keyword>
<feature type="non-terminal residue" evidence="5">
    <location>
        <position position="311"/>
    </location>
</feature>
<dbReference type="AlphaFoldDB" id="A0A443SR05"/>
<dbReference type="GO" id="GO:0005643">
    <property type="term" value="C:nuclear pore"/>
    <property type="evidence" value="ECO:0007669"/>
    <property type="project" value="UniProtKB-SubCell"/>
</dbReference>
<keyword evidence="3" id="KW-0906">Nuclear pore complex</keyword>
<evidence type="ECO:0000256" key="2">
    <source>
        <dbReference type="ARBA" id="ARBA00010186"/>
    </source>
</evidence>
<reference evidence="5 6" key="1">
    <citation type="journal article" date="2018" name="Gigascience">
        <title>Genomes of trombidid mites reveal novel predicted allergens and laterally-transferred genes associated with secondary metabolism.</title>
        <authorList>
            <person name="Dong X."/>
            <person name="Chaisiri K."/>
            <person name="Xia D."/>
            <person name="Armstrong S.D."/>
            <person name="Fang Y."/>
            <person name="Donnelly M.J."/>
            <person name="Kadowaki T."/>
            <person name="McGarry J.W."/>
            <person name="Darby A.C."/>
            <person name="Makepeace B.L."/>
        </authorList>
    </citation>
    <scope>NUCLEOTIDE SEQUENCE [LARGE SCALE GENOMIC DNA]</scope>
    <source>
        <strain evidence="5">UoL-UT</strain>
    </source>
</reference>
<comment type="similarity">
    <text evidence="2">Belongs to the nucleoporin interacting component (NIC) family.</text>
</comment>
<dbReference type="STRING" id="299467.A0A443SR05"/>
<dbReference type="VEuPathDB" id="VectorBase:LDEU002062"/>
<dbReference type="GO" id="GO:0006606">
    <property type="term" value="P:protein import into nucleus"/>
    <property type="evidence" value="ECO:0007669"/>
    <property type="project" value="TreeGrafter"/>
</dbReference>
<comment type="caution">
    <text evidence="5">The sequence shown here is derived from an EMBL/GenBank/DDBJ whole genome shotgun (WGS) entry which is preliminary data.</text>
</comment>
<proteinExistence type="inferred from homology"/>
<evidence type="ECO:0000313" key="6">
    <source>
        <dbReference type="Proteomes" id="UP000288716"/>
    </source>
</evidence>
<evidence type="ECO:0000256" key="1">
    <source>
        <dbReference type="ARBA" id="ARBA00004567"/>
    </source>
</evidence>
<evidence type="ECO:0000313" key="5">
    <source>
        <dbReference type="EMBL" id="RWS29976.1"/>
    </source>
</evidence>
<dbReference type="GO" id="GO:0016973">
    <property type="term" value="P:poly(A)+ mRNA export from nucleus"/>
    <property type="evidence" value="ECO:0007669"/>
    <property type="project" value="TreeGrafter"/>
</dbReference>